<dbReference type="EMBL" id="QZCE01000002">
    <property type="protein sequence ID" value="NEZ64640.1"/>
    <property type="molecule type" value="Genomic_DNA"/>
</dbReference>
<dbReference type="RefSeq" id="WP_163665072.1">
    <property type="nucleotide sequence ID" value="NZ_QZCE01000002.1"/>
</dbReference>
<name>A0A6M0S8B5_9CYAN</name>
<evidence type="ECO:0000313" key="1">
    <source>
        <dbReference type="EMBL" id="NEZ64640.1"/>
    </source>
</evidence>
<gene>
    <name evidence="1" type="ORF">D0962_17905</name>
</gene>
<comment type="caution">
    <text evidence="1">The sequence shown here is derived from an EMBL/GenBank/DDBJ whole genome shotgun (WGS) entry which is preliminary data.</text>
</comment>
<reference evidence="1 2" key="1">
    <citation type="journal article" date="2020" name="Microb. Ecol.">
        <title>Ecogenomics of the Marine Benthic Filamentous Cyanobacterium Adonisia.</title>
        <authorList>
            <person name="Walter J.M."/>
            <person name="Coutinho F.H."/>
            <person name="Leomil L."/>
            <person name="Hargreaves P.I."/>
            <person name="Campeao M.E."/>
            <person name="Vieira V.V."/>
            <person name="Silva B.S."/>
            <person name="Fistarol G.O."/>
            <person name="Salomon P.S."/>
            <person name="Sawabe T."/>
            <person name="Mino S."/>
            <person name="Hosokawa M."/>
            <person name="Miyashita H."/>
            <person name="Maruyama F."/>
            <person name="van Verk M.C."/>
            <person name="Dutilh B.E."/>
            <person name="Thompson C.C."/>
            <person name="Thompson F.L."/>
        </authorList>
    </citation>
    <scope>NUCLEOTIDE SEQUENCE [LARGE SCALE GENOMIC DNA]</scope>
    <source>
        <strain evidence="1 2">CCMR0082</strain>
    </source>
</reference>
<dbReference type="Proteomes" id="UP000473574">
    <property type="component" value="Unassembled WGS sequence"/>
</dbReference>
<sequence length="197" mass="22276">MQKVTRRLVDVPSFGIVDGLAYQPNDLSPDEHAHAIATFAKSAAPLGLDIDLAYSQELFTKVDSRGWLFRAPGAIPVLFDCARVRNFVRWVCHRHESDSCDRSPVSDRYRGYNRQQWYRWVLKLGEATGANSRDDRWTDIQTGLMLGAVFTSLGMFPSKARPYLPVIGAMALTEFKDLVNAMPVRSGKIQREERRAS</sequence>
<evidence type="ECO:0000313" key="2">
    <source>
        <dbReference type="Proteomes" id="UP000473574"/>
    </source>
</evidence>
<proteinExistence type="predicted"/>
<protein>
    <submittedName>
        <fullName evidence="1">Uncharacterized protein</fullName>
    </submittedName>
</protein>
<dbReference type="AlphaFoldDB" id="A0A6M0S8B5"/>
<accession>A0A6M0S8B5</accession>
<organism evidence="1 2">
    <name type="scientific">Adonisia turfae CCMR0082</name>
    <dbReference type="NCBI Taxonomy" id="2304604"/>
    <lineage>
        <taxon>Bacteria</taxon>
        <taxon>Bacillati</taxon>
        <taxon>Cyanobacteriota</taxon>
        <taxon>Adonisia</taxon>
        <taxon>Adonisia turfae</taxon>
    </lineage>
</organism>